<reference evidence="2" key="1">
    <citation type="journal article" date="2016" name="Proc. Natl. Acad. Sci. U.S.A.">
        <title>Comparative genomics of biotechnologically important yeasts.</title>
        <authorList>
            <person name="Riley R."/>
            <person name="Haridas S."/>
            <person name="Wolfe K.H."/>
            <person name="Lopes M.R."/>
            <person name="Hittinger C.T."/>
            <person name="Goeker M."/>
            <person name="Salamov A.A."/>
            <person name="Wisecaver J.H."/>
            <person name="Long T.M."/>
            <person name="Calvey C.H."/>
            <person name="Aerts A.L."/>
            <person name="Barry K.W."/>
            <person name="Choi C."/>
            <person name="Clum A."/>
            <person name="Coughlan A.Y."/>
            <person name="Deshpande S."/>
            <person name="Douglass A.P."/>
            <person name="Hanson S.J."/>
            <person name="Klenk H.-P."/>
            <person name="LaButti K.M."/>
            <person name="Lapidus A."/>
            <person name="Lindquist E.A."/>
            <person name="Lipzen A.M."/>
            <person name="Meier-Kolthoff J.P."/>
            <person name="Ohm R.A."/>
            <person name="Otillar R.P."/>
            <person name="Pangilinan J.L."/>
            <person name="Peng Y."/>
            <person name="Rokas A."/>
            <person name="Rosa C.A."/>
            <person name="Scheuner C."/>
            <person name="Sibirny A.A."/>
            <person name="Slot J.C."/>
            <person name="Stielow J.B."/>
            <person name="Sun H."/>
            <person name="Kurtzman C.P."/>
            <person name="Blackwell M."/>
            <person name="Grigoriev I.V."/>
            <person name="Jeffries T.W."/>
        </authorList>
    </citation>
    <scope>NUCLEOTIDE SEQUENCE [LARGE SCALE GENOMIC DNA]</scope>
    <source>
        <strain evidence="2">NRRL Y-1626</strain>
    </source>
</reference>
<organism evidence="1 2">
    <name type="scientific">Hanseniaspora valbyensis NRRL Y-1626</name>
    <dbReference type="NCBI Taxonomy" id="766949"/>
    <lineage>
        <taxon>Eukaryota</taxon>
        <taxon>Fungi</taxon>
        <taxon>Dikarya</taxon>
        <taxon>Ascomycota</taxon>
        <taxon>Saccharomycotina</taxon>
        <taxon>Saccharomycetes</taxon>
        <taxon>Saccharomycodales</taxon>
        <taxon>Saccharomycodaceae</taxon>
        <taxon>Hanseniaspora</taxon>
    </lineage>
</organism>
<evidence type="ECO:0000313" key="2">
    <source>
        <dbReference type="Proteomes" id="UP000092321"/>
    </source>
</evidence>
<keyword evidence="2" id="KW-1185">Reference proteome</keyword>
<dbReference type="AlphaFoldDB" id="A0A1B7THQ1"/>
<accession>A0A1B7THQ1</accession>
<comment type="caution">
    <text evidence="1">The sequence shown here is derived from an EMBL/GenBank/DDBJ whole genome shotgun (WGS) entry which is preliminary data.</text>
</comment>
<gene>
    <name evidence="1" type="ORF">HANVADRAFT_888</name>
</gene>
<dbReference type="EMBL" id="LXPE01000004">
    <property type="protein sequence ID" value="OBA28270.1"/>
    <property type="molecule type" value="Genomic_DNA"/>
</dbReference>
<evidence type="ECO:0000313" key="1">
    <source>
        <dbReference type="EMBL" id="OBA28270.1"/>
    </source>
</evidence>
<name>A0A1B7THQ1_9ASCO</name>
<dbReference type="Pfam" id="PF09495">
    <property type="entry name" value="DUF2462"/>
    <property type="match status" value="1"/>
</dbReference>
<dbReference type="InterPro" id="IPR019034">
    <property type="entry name" value="UPF0390"/>
</dbReference>
<dbReference type="OrthoDB" id="5239630at2759"/>
<protein>
    <submittedName>
        <fullName evidence="1">Uncharacterized protein</fullName>
    </submittedName>
</protein>
<dbReference type="Proteomes" id="UP000092321">
    <property type="component" value="Unassembled WGS sequence"/>
</dbReference>
<sequence length="86" mass="10017">MAQGKVSLNSNKKDKSKKYRVLKQNRQAKCFQKKVYTPKNNSNDKKTIFQINKKYTNNNILLTEKLIAGKVGHLELIKARQQQPKK</sequence>
<proteinExistence type="predicted"/>